<comment type="caution">
    <text evidence="20">The sequence shown here is derived from an EMBL/GenBank/DDBJ whole genome shotgun (WGS) entry which is preliminary data.</text>
</comment>
<evidence type="ECO:0000256" key="1">
    <source>
        <dbReference type="ARBA" id="ARBA00004448"/>
    </source>
</evidence>
<evidence type="ECO:0000256" key="16">
    <source>
        <dbReference type="ARBA" id="ARBA00044981"/>
    </source>
</evidence>
<evidence type="ECO:0000256" key="5">
    <source>
        <dbReference type="ARBA" id="ARBA00022673"/>
    </source>
</evidence>
<evidence type="ECO:0000256" key="6">
    <source>
        <dbReference type="ARBA" id="ARBA00022692"/>
    </source>
</evidence>
<evidence type="ECO:0000256" key="8">
    <source>
        <dbReference type="ARBA" id="ARBA00022837"/>
    </source>
</evidence>
<name>A0A1Y1Y2C0_9FUNG</name>
<feature type="transmembrane region" description="Helical" evidence="18">
    <location>
        <begin position="284"/>
        <end position="302"/>
    </location>
</feature>
<dbReference type="PANTHER" id="PTHR13462:SF10">
    <property type="entry name" value="CALCIUM UNIPORTER PROTEIN, MITOCHONDRIAL"/>
    <property type="match status" value="1"/>
</dbReference>
<dbReference type="STRING" id="1314790.A0A1Y1Y2C0"/>
<evidence type="ECO:0000256" key="14">
    <source>
        <dbReference type="ARBA" id="ARBA00036634"/>
    </source>
</evidence>
<evidence type="ECO:0000256" key="12">
    <source>
        <dbReference type="ARBA" id="ARBA00023136"/>
    </source>
</evidence>
<dbReference type="GO" id="GO:0005262">
    <property type="term" value="F:calcium channel activity"/>
    <property type="evidence" value="ECO:0007669"/>
    <property type="project" value="UniProtKB-KW"/>
</dbReference>
<dbReference type="PANTHER" id="PTHR13462">
    <property type="entry name" value="CALCIUM UNIPORTER PROTEIN, MITOCHONDRIAL"/>
    <property type="match status" value="1"/>
</dbReference>
<comment type="function">
    <text evidence="17">Highly selective calcium channel localized to the inner mitochondrial membrane, which mediates calcium uptake into the mitochondrial matrix. Mitochondrial calcium homeostasis plays key roles in cellular physiology and regulates ATP production, cytoplasmic calcium signals and activation of cell death pathways. Sufficient to operate as a pore-forming channel without the need of calcium-sensor or auxiliary subunit.</text>
</comment>
<comment type="similarity">
    <text evidence="2">Belongs to the MCU (TC 1.A.77) family.</text>
</comment>
<keyword evidence="10" id="KW-0406">Ion transport</keyword>
<dbReference type="InterPro" id="IPR006769">
    <property type="entry name" value="MCU_C"/>
</dbReference>
<dbReference type="GO" id="GO:0051560">
    <property type="term" value="P:mitochondrial calcium ion homeostasis"/>
    <property type="evidence" value="ECO:0007669"/>
    <property type="project" value="InterPro"/>
</dbReference>
<keyword evidence="9 18" id="KW-1133">Transmembrane helix</keyword>
<reference evidence="20 21" key="1">
    <citation type="submission" date="2016-07" db="EMBL/GenBank/DDBJ databases">
        <title>Pervasive Adenine N6-methylation of Active Genes in Fungi.</title>
        <authorList>
            <consortium name="DOE Joint Genome Institute"/>
            <person name="Mondo S.J."/>
            <person name="Dannebaum R.O."/>
            <person name="Kuo R.C."/>
            <person name="Labutti K."/>
            <person name="Haridas S."/>
            <person name="Kuo A."/>
            <person name="Salamov A."/>
            <person name="Ahrendt S.R."/>
            <person name="Lipzen A."/>
            <person name="Sullivan W."/>
            <person name="Andreopoulos W.B."/>
            <person name="Clum A."/>
            <person name="Lindquist E."/>
            <person name="Daum C."/>
            <person name="Ramamoorthy G.K."/>
            <person name="Gryganskyi A."/>
            <person name="Culley D."/>
            <person name="Magnuson J.K."/>
            <person name="James T.Y."/>
            <person name="O'Malley M.A."/>
            <person name="Stajich J.E."/>
            <person name="Spatafora J.W."/>
            <person name="Visel A."/>
            <person name="Grigoriev I.V."/>
        </authorList>
    </citation>
    <scope>NUCLEOTIDE SEQUENCE [LARGE SCALE GENOMIC DNA]</scope>
    <source>
        <strain evidence="20 21">CBS 931.73</strain>
    </source>
</reference>
<keyword evidence="6 18" id="KW-0812">Transmembrane</keyword>
<evidence type="ECO:0000313" key="21">
    <source>
        <dbReference type="Proteomes" id="UP000193498"/>
    </source>
</evidence>
<evidence type="ECO:0000256" key="13">
    <source>
        <dbReference type="ARBA" id="ARBA00023303"/>
    </source>
</evidence>
<evidence type="ECO:0000256" key="17">
    <source>
        <dbReference type="ARBA" id="ARBA00045938"/>
    </source>
</evidence>
<keyword evidence="21" id="KW-1185">Reference proteome</keyword>
<keyword evidence="13" id="KW-0407">Ion channel</keyword>
<dbReference type="OrthoDB" id="278338at2759"/>
<evidence type="ECO:0000256" key="4">
    <source>
        <dbReference type="ARBA" id="ARBA00022568"/>
    </source>
</evidence>
<dbReference type="GO" id="GO:0036444">
    <property type="term" value="P:calcium import into the mitochondrion"/>
    <property type="evidence" value="ECO:0007669"/>
    <property type="project" value="TreeGrafter"/>
</dbReference>
<keyword evidence="8" id="KW-0106">Calcium</keyword>
<dbReference type="Pfam" id="PF04678">
    <property type="entry name" value="MCU"/>
    <property type="match status" value="1"/>
</dbReference>
<dbReference type="GO" id="GO:1990246">
    <property type="term" value="C:uniplex complex"/>
    <property type="evidence" value="ECO:0007669"/>
    <property type="project" value="TreeGrafter"/>
</dbReference>
<keyword evidence="11" id="KW-0496">Mitochondrion</keyword>
<protein>
    <recommendedName>
        <fullName evidence="16">Calcium uniporter protein, mitochondrial</fullName>
    </recommendedName>
</protein>
<accession>A0A1Y1Y2C0</accession>
<comment type="subcellular location">
    <subcellularLocation>
        <location evidence="1">Mitochondrion inner membrane</location>
        <topology evidence="1">Multi-pass membrane protein</topology>
    </subcellularLocation>
</comment>
<comment type="catalytic activity">
    <reaction evidence="14">
        <text>Ca(2+)(in) = Ca(2+)(out)</text>
        <dbReference type="Rhea" id="RHEA:29671"/>
        <dbReference type="ChEBI" id="CHEBI:29108"/>
    </reaction>
</comment>
<proteinExistence type="inferred from homology"/>
<evidence type="ECO:0000256" key="11">
    <source>
        <dbReference type="ARBA" id="ARBA00023128"/>
    </source>
</evidence>
<keyword evidence="12 18" id="KW-0472">Membrane</keyword>
<evidence type="ECO:0000256" key="15">
    <source>
        <dbReference type="ARBA" id="ARBA00044966"/>
    </source>
</evidence>
<evidence type="ECO:0000259" key="19">
    <source>
        <dbReference type="Pfam" id="PF04678"/>
    </source>
</evidence>
<dbReference type="Proteomes" id="UP000193498">
    <property type="component" value="Unassembled WGS sequence"/>
</dbReference>
<organism evidence="20 21">
    <name type="scientific">Basidiobolus meristosporus CBS 931.73</name>
    <dbReference type="NCBI Taxonomy" id="1314790"/>
    <lineage>
        <taxon>Eukaryota</taxon>
        <taxon>Fungi</taxon>
        <taxon>Fungi incertae sedis</taxon>
        <taxon>Zoopagomycota</taxon>
        <taxon>Entomophthoromycotina</taxon>
        <taxon>Basidiobolomycetes</taxon>
        <taxon>Basidiobolales</taxon>
        <taxon>Basidiobolaceae</taxon>
        <taxon>Basidiobolus</taxon>
    </lineage>
</organism>
<comment type="subunit">
    <text evidence="15">Homotetramer, assembles in a dimer or dimers configuration with two interfaces.</text>
</comment>
<keyword evidence="5" id="KW-0107">Calcium channel</keyword>
<sequence>MSLLRSQHQDFSRLLFSATKYRSTFSQIKYTARLLIPSRVVPICQLHSLSRAQTNRQLSTTPQADYAISVEEKVESSQPVRLITPRNKDKRSFQPYNSLAIGKLKYDVDDENPMLVIPTSAISDEQSVYSEKIGAAFPFSSNLPLSVISYQIREEYPEFKSISFHESSSTFYPSIKYSQHFKVKDVIQKAIKSPCGGFFISTDRNQLFIQIPTLKERTASLENYVMTLEERLKPLSKLKERCDSYASNSHKKLVAGGMAGLCTYFGVMAKLTWWDYGWDVMEPFTYFTGVGVGIFGYLYFLITKRDYTYESLTKYAVNRRQLKLYSKHGFDHEAYRALSQQRDDMNKRIERIREEYETP</sequence>
<evidence type="ECO:0000313" key="20">
    <source>
        <dbReference type="EMBL" id="ORX92119.1"/>
    </source>
</evidence>
<evidence type="ECO:0000256" key="18">
    <source>
        <dbReference type="SAM" id="Phobius"/>
    </source>
</evidence>
<evidence type="ECO:0000256" key="9">
    <source>
        <dbReference type="ARBA" id="ARBA00022989"/>
    </source>
</evidence>
<feature type="transmembrane region" description="Helical" evidence="18">
    <location>
        <begin position="253"/>
        <end position="272"/>
    </location>
</feature>
<keyword evidence="4" id="KW-0109">Calcium transport</keyword>
<evidence type="ECO:0000256" key="7">
    <source>
        <dbReference type="ARBA" id="ARBA00022792"/>
    </source>
</evidence>
<evidence type="ECO:0000256" key="10">
    <source>
        <dbReference type="ARBA" id="ARBA00023065"/>
    </source>
</evidence>
<dbReference type="GO" id="GO:0015292">
    <property type="term" value="F:uniporter activity"/>
    <property type="evidence" value="ECO:0007669"/>
    <property type="project" value="TreeGrafter"/>
</dbReference>
<dbReference type="AlphaFoldDB" id="A0A1Y1Y2C0"/>
<dbReference type="InParanoid" id="A0A1Y1Y2C0"/>
<dbReference type="InterPro" id="IPR039055">
    <property type="entry name" value="MCU_fam"/>
</dbReference>
<dbReference type="EMBL" id="MCFE01000291">
    <property type="protein sequence ID" value="ORX92119.1"/>
    <property type="molecule type" value="Genomic_DNA"/>
</dbReference>
<keyword evidence="3" id="KW-0813">Transport</keyword>
<gene>
    <name evidence="20" type="ORF">K493DRAFT_316792</name>
</gene>
<feature type="domain" description="Calcium uniporter protein C-terminal" evidence="19">
    <location>
        <begin position="214"/>
        <end position="338"/>
    </location>
</feature>
<evidence type="ECO:0000256" key="2">
    <source>
        <dbReference type="ARBA" id="ARBA00005653"/>
    </source>
</evidence>
<keyword evidence="7" id="KW-0999">Mitochondrion inner membrane</keyword>
<evidence type="ECO:0000256" key="3">
    <source>
        <dbReference type="ARBA" id="ARBA00022448"/>
    </source>
</evidence>